<organism evidence="2 3">
    <name type="scientific">Colocasia esculenta</name>
    <name type="common">Wild taro</name>
    <name type="synonym">Arum esculentum</name>
    <dbReference type="NCBI Taxonomy" id="4460"/>
    <lineage>
        <taxon>Eukaryota</taxon>
        <taxon>Viridiplantae</taxon>
        <taxon>Streptophyta</taxon>
        <taxon>Embryophyta</taxon>
        <taxon>Tracheophyta</taxon>
        <taxon>Spermatophyta</taxon>
        <taxon>Magnoliopsida</taxon>
        <taxon>Liliopsida</taxon>
        <taxon>Araceae</taxon>
        <taxon>Aroideae</taxon>
        <taxon>Colocasieae</taxon>
        <taxon>Colocasia</taxon>
    </lineage>
</organism>
<name>A0A843W6C7_COLES</name>
<accession>A0A843W6C7</accession>
<evidence type="ECO:0000313" key="3">
    <source>
        <dbReference type="Proteomes" id="UP000652761"/>
    </source>
</evidence>
<feature type="compositionally biased region" description="Polar residues" evidence="1">
    <location>
        <begin position="10"/>
        <end position="24"/>
    </location>
</feature>
<keyword evidence="3" id="KW-1185">Reference proteome</keyword>
<dbReference type="Proteomes" id="UP000652761">
    <property type="component" value="Unassembled WGS sequence"/>
</dbReference>
<gene>
    <name evidence="2" type="ORF">Taro_032521</name>
</gene>
<sequence>MTPNPVGISVTLSEIGGSSSSHVDTPQAKVRYSPPTLGHSARLATDLSVGVSPRRAHSAGFTSQ</sequence>
<comment type="caution">
    <text evidence="2">The sequence shown here is derived from an EMBL/GenBank/DDBJ whole genome shotgun (WGS) entry which is preliminary data.</text>
</comment>
<dbReference type="EMBL" id="NMUH01002409">
    <property type="protein sequence ID" value="MQL99793.1"/>
    <property type="molecule type" value="Genomic_DNA"/>
</dbReference>
<evidence type="ECO:0000313" key="2">
    <source>
        <dbReference type="EMBL" id="MQL99793.1"/>
    </source>
</evidence>
<feature type="non-terminal residue" evidence="2">
    <location>
        <position position="64"/>
    </location>
</feature>
<reference evidence="2" key="1">
    <citation type="submission" date="2017-07" db="EMBL/GenBank/DDBJ databases">
        <title>Taro Niue Genome Assembly and Annotation.</title>
        <authorList>
            <person name="Atibalentja N."/>
            <person name="Keating K."/>
            <person name="Fields C.J."/>
        </authorList>
    </citation>
    <scope>NUCLEOTIDE SEQUENCE</scope>
    <source>
        <strain evidence="2">Niue_2</strain>
        <tissue evidence="2">Leaf</tissue>
    </source>
</reference>
<proteinExistence type="predicted"/>
<evidence type="ECO:0000256" key="1">
    <source>
        <dbReference type="SAM" id="MobiDB-lite"/>
    </source>
</evidence>
<protein>
    <submittedName>
        <fullName evidence="2">Uncharacterized protein</fullName>
    </submittedName>
</protein>
<feature type="region of interest" description="Disordered" evidence="1">
    <location>
        <begin position="1"/>
        <end position="64"/>
    </location>
</feature>
<dbReference type="AlphaFoldDB" id="A0A843W6C7"/>